<reference evidence="3" key="1">
    <citation type="journal article" date="2020" name="Stud. Mycol.">
        <title>101 Dothideomycetes genomes: a test case for predicting lifestyles and emergence of pathogens.</title>
        <authorList>
            <person name="Haridas S."/>
            <person name="Albert R."/>
            <person name="Binder M."/>
            <person name="Bloem J."/>
            <person name="Labutti K."/>
            <person name="Salamov A."/>
            <person name="Andreopoulos B."/>
            <person name="Baker S."/>
            <person name="Barry K."/>
            <person name="Bills G."/>
            <person name="Bluhm B."/>
            <person name="Cannon C."/>
            <person name="Castanera R."/>
            <person name="Culley D."/>
            <person name="Daum C."/>
            <person name="Ezra D."/>
            <person name="Gonzalez J."/>
            <person name="Henrissat B."/>
            <person name="Kuo A."/>
            <person name="Liang C."/>
            <person name="Lipzen A."/>
            <person name="Lutzoni F."/>
            <person name="Magnuson J."/>
            <person name="Mondo S."/>
            <person name="Nolan M."/>
            <person name="Ohm R."/>
            <person name="Pangilinan J."/>
            <person name="Park H.-J."/>
            <person name="Ramirez L."/>
            <person name="Alfaro M."/>
            <person name="Sun H."/>
            <person name="Tritt A."/>
            <person name="Yoshinaga Y."/>
            <person name="Zwiers L.-H."/>
            <person name="Turgeon B."/>
            <person name="Goodwin S."/>
            <person name="Spatafora J."/>
            <person name="Crous P."/>
            <person name="Grigoriev I."/>
        </authorList>
    </citation>
    <scope>NUCLEOTIDE SEQUENCE</scope>
    <source>
        <strain evidence="3">CBS 122681</strain>
    </source>
</reference>
<proteinExistence type="predicted"/>
<dbReference type="Proteomes" id="UP000799324">
    <property type="component" value="Unassembled WGS sequence"/>
</dbReference>
<organism evidence="3 4">
    <name type="scientific">Lophiostoma macrostomum CBS 122681</name>
    <dbReference type="NCBI Taxonomy" id="1314788"/>
    <lineage>
        <taxon>Eukaryota</taxon>
        <taxon>Fungi</taxon>
        <taxon>Dikarya</taxon>
        <taxon>Ascomycota</taxon>
        <taxon>Pezizomycotina</taxon>
        <taxon>Dothideomycetes</taxon>
        <taxon>Pleosporomycetidae</taxon>
        <taxon>Pleosporales</taxon>
        <taxon>Lophiostomataceae</taxon>
        <taxon>Lophiostoma</taxon>
    </lineage>
</organism>
<evidence type="ECO:0000313" key="3">
    <source>
        <dbReference type="EMBL" id="KAF2655212.1"/>
    </source>
</evidence>
<dbReference type="Pfam" id="PF07859">
    <property type="entry name" value="Abhydrolase_3"/>
    <property type="match status" value="1"/>
</dbReference>
<gene>
    <name evidence="3" type="ORF">K491DRAFT_434702</name>
</gene>
<dbReference type="EMBL" id="MU004352">
    <property type="protein sequence ID" value="KAF2655212.1"/>
    <property type="molecule type" value="Genomic_DNA"/>
</dbReference>
<feature type="domain" description="Alpha/beta hydrolase fold-3" evidence="2">
    <location>
        <begin position="111"/>
        <end position="327"/>
    </location>
</feature>
<dbReference type="Gene3D" id="3.40.50.1820">
    <property type="entry name" value="alpha/beta hydrolase"/>
    <property type="match status" value="1"/>
</dbReference>
<protein>
    <submittedName>
        <fullName evidence="3">Alpha/beta-hydrolase</fullName>
    </submittedName>
</protein>
<evidence type="ECO:0000313" key="4">
    <source>
        <dbReference type="Proteomes" id="UP000799324"/>
    </source>
</evidence>
<dbReference type="InterPro" id="IPR050300">
    <property type="entry name" value="GDXG_lipolytic_enzyme"/>
</dbReference>
<dbReference type="PANTHER" id="PTHR48081:SF31">
    <property type="entry name" value="STERYL ACETYL HYDROLASE MUG81-RELATED"/>
    <property type="match status" value="1"/>
</dbReference>
<keyword evidence="1 3" id="KW-0378">Hydrolase</keyword>
<dbReference type="SUPFAM" id="SSF53474">
    <property type="entry name" value="alpha/beta-Hydrolases"/>
    <property type="match status" value="1"/>
</dbReference>
<dbReference type="PANTHER" id="PTHR48081">
    <property type="entry name" value="AB HYDROLASE SUPERFAMILY PROTEIN C4A8.06C"/>
    <property type="match status" value="1"/>
</dbReference>
<accession>A0A6A6T6B6</accession>
<evidence type="ECO:0000259" key="2">
    <source>
        <dbReference type="Pfam" id="PF07859"/>
    </source>
</evidence>
<evidence type="ECO:0000256" key="1">
    <source>
        <dbReference type="ARBA" id="ARBA00022801"/>
    </source>
</evidence>
<dbReference type="AlphaFoldDB" id="A0A6A6T6B6"/>
<dbReference type="GO" id="GO:0016787">
    <property type="term" value="F:hydrolase activity"/>
    <property type="evidence" value="ECO:0007669"/>
    <property type="project" value="UniProtKB-KW"/>
</dbReference>
<dbReference type="OrthoDB" id="2152029at2759"/>
<sequence>MSHIRTTLSLLERWDLIFSVLKTISAAVVTLLVVPFRGSNGHPKAKKHVIHTALRVMNTRVSAKQIQFFSASTDEAYRAFAKDKGLAPTSTNLIEDATAHWIGSPDAERILVIFHGGGFVYPATTRFEFVYDVQKEAGDDTAGVVLSYSLAPGKQYPHQLKQAIGLMSHLINEMGKKPENIILVGDSAGANLILGIISHLLHPHPDASIPPLRVDTPFGGAVLVSPWTNFNPVAESYTTNKKKDFVNQYILAKWGRYYMGTAPTDAYNQPGTASEKWWQGIDAKVRDIMMTAGGDEVMFDDQRAFSETLKQSFPSLEVQFFQGETHDQLFMDPVVGEKVASDSAKLIKSGVLARL</sequence>
<dbReference type="InterPro" id="IPR029058">
    <property type="entry name" value="AB_hydrolase_fold"/>
</dbReference>
<name>A0A6A6T6B6_9PLEO</name>
<keyword evidence="4" id="KW-1185">Reference proteome</keyword>
<dbReference type="InterPro" id="IPR013094">
    <property type="entry name" value="AB_hydrolase_3"/>
</dbReference>